<keyword evidence="2" id="KW-0732">Signal</keyword>
<proteinExistence type="predicted"/>
<feature type="signal peptide" evidence="2">
    <location>
        <begin position="1"/>
        <end position="17"/>
    </location>
</feature>
<protein>
    <recommendedName>
        <fullName evidence="5">Ubiquitin 3 binding protein But2 C-terminal domain-containing protein</fullName>
    </recommendedName>
</protein>
<evidence type="ECO:0000256" key="1">
    <source>
        <dbReference type="SAM" id="MobiDB-lite"/>
    </source>
</evidence>
<reference evidence="3 4" key="1">
    <citation type="journal article" date="2018" name="Sci. Rep.">
        <title>Comparative genomics provides insights into the lifestyle and reveals functional heterogeneity of dark septate endophytic fungi.</title>
        <authorList>
            <person name="Knapp D.G."/>
            <person name="Nemeth J.B."/>
            <person name="Barry K."/>
            <person name="Hainaut M."/>
            <person name="Henrissat B."/>
            <person name="Johnson J."/>
            <person name="Kuo A."/>
            <person name="Lim J.H.P."/>
            <person name="Lipzen A."/>
            <person name="Nolan M."/>
            <person name="Ohm R.A."/>
            <person name="Tamas L."/>
            <person name="Grigoriev I.V."/>
            <person name="Spatafora J.W."/>
            <person name="Nagy L.G."/>
            <person name="Kovacs G.M."/>
        </authorList>
    </citation>
    <scope>NUCLEOTIDE SEQUENCE [LARGE SCALE GENOMIC DNA]</scope>
    <source>
        <strain evidence="3 4">DSE2036</strain>
    </source>
</reference>
<feature type="chain" id="PRO_5016028329" description="Ubiquitin 3 binding protein But2 C-terminal domain-containing protein" evidence="2">
    <location>
        <begin position="18"/>
        <end position="201"/>
    </location>
</feature>
<dbReference type="AlphaFoldDB" id="A0A2V1DK02"/>
<evidence type="ECO:0008006" key="5">
    <source>
        <dbReference type="Google" id="ProtNLM"/>
    </source>
</evidence>
<sequence length="201" mass="21083">MKKILLSTISLVASTMALTISASAAGATLTTLAPPAPRPTGSGVPQFTFIPPSEVRSYTGPSDRRPSKSAATTTIRTPVPSGRIRILPTTRVPIPTFGIVVTTRVPVPVSGVEVKARLAPPVGTFSKMPLSPVSSDMPAPVHIKPENVDPDEDGQYVCMVPEGCDSTAVETPEPTEFTATAQPTTLVTSYKRTMPLLPPVP</sequence>
<organism evidence="3 4">
    <name type="scientific">Periconia macrospinosa</name>
    <dbReference type="NCBI Taxonomy" id="97972"/>
    <lineage>
        <taxon>Eukaryota</taxon>
        <taxon>Fungi</taxon>
        <taxon>Dikarya</taxon>
        <taxon>Ascomycota</taxon>
        <taxon>Pezizomycotina</taxon>
        <taxon>Dothideomycetes</taxon>
        <taxon>Pleosporomycetidae</taxon>
        <taxon>Pleosporales</taxon>
        <taxon>Massarineae</taxon>
        <taxon>Periconiaceae</taxon>
        <taxon>Periconia</taxon>
    </lineage>
</organism>
<evidence type="ECO:0000313" key="3">
    <source>
        <dbReference type="EMBL" id="PVH98450.1"/>
    </source>
</evidence>
<name>A0A2V1DK02_9PLEO</name>
<keyword evidence="4" id="KW-1185">Reference proteome</keyword>
<accession>A0A2V1DK02</accession>
<evidence type="ECO:0000256" key="2">
    <source>
        <dbReference type="SAM" id="SignalP"/>
    </source>
</evidence>
<evidence type="ECO:0000313" key="4">
    <source>
        <dbReference type="Proteomes" id="UP000244855"/>
    </source>
</evidence>
<feature type="region of interest" description="Disordered" evidence="1">
    <location>
        <begin position="33"/>
        <end position="74"/>
    </location>
</feature>
<dbReference type="EMBL" id="KZ805413">
    <property type="protein sequence ID" value="PVH98450.1"/>
    <property type="molecule type" value="Genomic_DNA"/>
</dbReference>
<dbReference type="Proteomes" id="UP000244855">
    <property type="component" value="Unassembled WGS sequence"/>
</dbReference>
<gene>
    <name evidence="3" type="ORF">DM02DRAFT_673389</name>
</gene>